<organism evidence="7 8">
    <name type="scientific">Gryllotalpicola daejeonensis</name>
    <dbReference type="NCBI Taxonomy" id="993087"/>
    <lineage>
        <taxon>Bacteria</taxon>
        <taxon>Bacillati</taxon>
        <taxon>Actinomycetota</taxon>
        <taxon>Actinomycetes</taxon>
        <taxon>Micrococcales</taxon>
        <taxon>Microbacteriaceae</taxon>
        <taxon>Gryllotalpicola</taxon>
    </lineage>
</organism>
<dbReference type="CDD" id="cd09008">
    <property type="entry name" value="MTAN"/>
    <property type="match status" value="1"/>
</dbReference>
<dbReference type="PANTHER" id="PTHR46832">
    <property type="entry name" value="5'-METHYLTHIOADENOSINE/S-ADENOSYLHOMOCYSTEINE NUCLEOSIDASE"/>
    <property type="match status" value="1"/>
</dbReference>
<comment type="caution">
    <text evidence="7">The sequence shown here is derived from an EMBL/GenBank/DDBJ whole genome shotgun (WGS) entry which is preliminary data.</text>
</comment>
<evidence type="ECO:0000259" key="6">
    <source>
        <dbReference type="Pfam" id="PF01048"/>
    </source>
</evidence>
<dbReference type="InterPro" id="IPR035994">
    <property type="entry name" value="Nucleoside_phosphorylase_sf"/>
</dbReference>
<evidence type="ECO:0000256" key="4">
    <source>
        <dbReference type="ARBA" id="ARBA00022801"/>
    </source>
</evidence>
<dbReference type="SUPFAM" id="SSF53167">
    <property type="entry name" value="Purine and uridine phosphorylases"/>
    <property type="match status" value="1"/>
</dbReference>
<sequence length="232" mass="23595">MTEALAPASVIIVAMEEEAAPFLDRADRVTEVATNAHAVRRDLQLGDRTAVLLRSGIGFANATAAAAYAFYTLGADVPVISAGTAGGLAAGVEVGHVIVGSRYVNLNADATAFGYVLGQVPGMPADYAADAVLAERALAAGGDLAVQPGAIGSSETFVTATRALGLRESFPDIVAVDMETAALAQFAHTHGQRFVSVRAISDLCAPDGTEFLTHVDDAAARSAEVVLGVVAA</sequence>
<name>A0ABP7ZIH0_9MICO</name>
<dbReference type="EMBL" id="BAABBV010000001">
    <property type="protein sequence ID" value="GAA4159003.1"/>
    <property type="molecule type" value="Genomic_DNA"/>
</dbReference>
<gene>
    <name evidence="7" type="primary">mtnN</name>
    <name evidence="7" type="ORF">GCM10022286_12720</name>
</gene>
<dbReference type="PANTHER" id="PTHR46832:SF1">
    <property type="entry name" value="5'-METHYLTHIOADENOSINE_S-ADENOSYLHOMOCYSTEINE NUCLEOSIDASE"/>
    <property type="match status" value="1"/>
</dbReference>
<evidence type="ECO:0000256" key="2">
    <source>
        <dbReference type="ARBA" id="ARBA00011974"/>
    </source>
</evidence>
<proteinExistence type="predicted"/>
<accession>A0ABP7ZIH0</accession>
<keyword evidence="4" id="KW-0378">Hydrolase</keyword>
<evidence type="ECO:0000256" key="3">
    <source>
        <dbReference type="ARBA" id="ARBA00022605"/>
    </source>
</evidence>
<keyword evidence="5" id="KW-0486">Methionine biosynthesis</keyword>
<dbReference type="Gene3D" id="3.40.50.1580">
    <property type="entry name" value="Nucleoside phosphorylase domain"/>
    <property type="match status" value="1"/>
</dbReference>
<reference evidence="7" key="1">
    <citation type="journal article" date="2014" name="Int. J. Syst. Evol. Microbiol.">
        <title>Complete genome of a new Firmicutes species belonging to the dominant human colonic microbiota ('Ruminococcus bicirculans') reveals two chromosomes and a selective capacity to utilize plant glucans.</title>
        <authorList>
            <consortium name="NISC Comparative Sequencing Program"/>
            <person name="Wegmann U."/>
            <person name="Louis P."/>
            <person name="Goesmann A."/>
            <person name="Henrissat B."/>
            <person name="Duncan S.H."/>
            <person name="Flint H.J."/>
        </authorList>
    </citation>
    <scope>NUCLEOTIDE SEQUENCE</scope>
    <source>
        <strain evidence="7">JCM 17590</strain>
    </source>
</reference>
<protein>
    <recommendedName>
        <fullName evidence="2">adenosylhomocysteine nucleosidase</fullName>
        <ecNumber evidence="2">3.2.2.9</ecNumber>
    </recommendedName>
</protein>
<reference evidence="7" key="2">
    <citation type="submission" date="2023-12" db="EMBL/GenBank/DDBJ databases">
        <authorList>
            <person name="Sun Q."/>
            <person name="Inoue M."/>
        </authorList>
    </citation>
    <scope>NUCLEOTIDE SEQUENCE</scope>
    <source>
        <strain evidence="7">JCM 17590</strain>
    </source>
</reference>
<dbReference type="InterPro" id="IPR000845">
    <property type="entry name" value="Nucleoside_phosphorylase_d"/>
</dbReference>
<evidence type="ECO:0000256" key="5">
    <source>
        <dbReference type="ARBA" id="ARBA00023167"/>
    </source>
</evidence>
<evidence type="ECO:0000313" key="8">
    <source>
        <dbReference type="Proteomes" id="UP001415169"/>
    </source>
</evidence>
<dbReference type="InterPro" id="IPR010049">
    <property type="entry name" value="MTA_SAH_Nsdase"/>
</dbReference>
<keyword evidence="8" id="KW-1185">Reference proteome</keyword>
<comment type="pathway">
    <text evidence="1">Amino-acid biosynthesis; L-methionine biosynthesis via salvage pathway; S-methyl-5-thio-alpha-D-ribose 1-phosphate from S-methyl-5'-thioadenosine (hydrolase route): step 1/2.</text>
</comment>
<dbReference type="NCBIfam" id="TIGR01704">
    <property type="entry name" value="MTA_SAH-Nsdase"/>
    <property type="match status" value="1"/>
</dbReference>
<dbReference type="Proteomes" id="UP001415169">
    <property type="component" value="Unassembled WGS sequence"/>
</dbReference>
<keyword evidence="3" id="KW-0028">Amino-acid biosynthesis</keyword>
<feature type="domain" description="Nucleoside phosphorylase" evidence="6">
    <location>
        <begin position="10"/>
        <end position="230"/>
    </location>
</feature>
<dbReference type="EC" id="3.2.2.9" evidence="2"/>
<dbReference type="Pfam" id="PF01048">
    <property type="entry name" value="PNP_UDP_1"/>
    <property type="match status" value="1"/>
</dbReference>
<evidence type="ECO:0000256" key="1">
    <source>
        <dbReference type="ARBA" id="ARBA00004945"/>
    </source>
</evidence>
<dbReference type="RefSeq" id="WP_344790911.1">
    <property type="nucleotide sequence ID" value="NZ_BAABBV010000001.1"/>
</dbReference>
<evidence type="ECO:0000313" key="7">
    <source>
        <dbReference type="EMBL" id="GAA4159003.1"/>
    </source>
</evidence>